<protein>
    <recommendedName>
        <fullName evidence="9">C2H2-type domain-containing protein</fullName>
    </recommendedName>
</protein>
<dbReference type="InterPro" id="IPR013087">
    <property type="entry name" value="Znf_C2H2_type"/>
</dbReference>
<dbReference type="CDD" id="cd12148">
    <property type="entry name" value="fungal_TF_MHR"/>
    <property type="match status" value="1"/>
</dbReference>
<evidence type="ECO:0000256" key="8">
    <source>
        <dbReference type="SAM" id="MobiDB-lite"/>
    </source>
</evidence>
<dbReference type="InterPro" id="IPR036236">
    <property type="entry name" value="Znf_C2H2_sf"/>
</dbReference>
<keyword evidence="5" id="KW-0862">Zinc</keyword>
<reference evidence="11" key="1">
    <citation type="journal article" date="2017" name="Nat. Microbiol.">
        <title>Global analysis of biosynthetic gene clusters reveals vast potential of secondary metabolite production in Penicillium species.</title>
        <authorList>
            <person name="Nielsen J.C."/>
            <person name="Grijseels S."/>
            <person name="Prigent S."/>
            <person name="Ji B."/>
            <person name="Dainat J."/>
            <person name="Nielsen K.F."/>
            <person name="Frisvad J.C."/>
            <person name="Workman M."/>
            <person name="Nielsen J."/>
        </authorList>
    </citation>
    <scope>NUCLEOTIDE SEQUENCE [LARGE SCALE GENOMIC DNA]</scope>
    <source>
        <strain evidence="11">IBT 31321</strain>
    </source>
</reference>
<keyword evidence="4 7" id="KW-0863">Zinc-finger</keyword>
<evidence type="ECO:0000256" key="1">
    <source>
        <dbReference type="ARBA" id="ARBA00004123"/>
    </source>
</evidence>
<dbReference type="GO" id="GO:0005634">
    <property type="term" value="C:nucleus"/>
    <property type="evidence" value="ECO:0007669"/>
    <property type="project" value="UniProtKB-SubCell"/>
</dbReference>
<dbReference type="SMART" id="SM00355">
    <property type="entry name" value="ZnF_C2H2"/>
    <property type="match status" value="2"/>
</dbReference>
<dbReference type="EMBL" id="MDDG01000006">
    <property type="protein sequence ID" value="OQE40190.1"/>
    <property type="molecule type" value="Genomic_DNA"/>
</dbReference>
<dbReference type="Pfam" id="PF04082">
    <property type="entry name" value="Fungal_trans"/>
    <property type="match status" value="1"/>
</dbReference>
<comment type="subcellular location">
    <subcellularLocation>
        <location evidence="1">Nucleus</location>
    </subcellularLocation>
</comment>
<dbReference type="PANTHER" id="PTHR40626">
    <property type="entry name" value="MIP31509P"/>
    <property type="match status" value="1"/>
</dbReference>
<dbReference type="SUPFAM" id="SSF57667">
    <property type="entry name" value="beta-beta-alpha zinc fingers"/>
    <property type="match status" value="1"/>
</dbReference>
<feature type="domain" description="C2H2-type" evidence="9">
    <location>
        <begin position="57"/>
        <end position="84"/>
    </location>
</feature>
<evidence type="ECO:0000256" key="4">
    <source>
        <dbReference type="ARBA" id="ARBA00022771"/>
    </source>
</evidence>
<evidence type="ECO:0000256" key="2">
    <source>
        <dbReference type="ARBA" id="ARBA00022723"/>
    </source>
</evidence>
<dbReference type="PROSITE" id="PS00028">
    <property type="entry name" value="ZINC_FINGER_C2H2_1"/>
    <property type="match status" value="2"/>
</dbReference>
<evidence type="ECO:0000256" key="7">
    <source>
        <dbReference type="PROSITE-ProRule" id="PRU00042"/>
    </source>
</evidence>
<dbReference type="PROSITE" id="PS50157">
    <property type="entry name" value="ZINC_FINGER_C2H2_2"/>
    <property type="match status" value="1"/>
</dbReference>
<keyword evidence="2" id="KW-0479">Metal-binding</keyword>
<keyword evidence="6" id="KW-0539">Nucleus</keyword>
<evidence type="ECO:0000256" key="5">
    <source>
        <dbReference type="ARBA" id="ARBA00022833"/>
    </source>
</evidence>
<gene>
    <name evidence="10" type="ORF">PENCOP_c006G05287</name>
</gene>
<dbReference type="InterPro" id="IPR051059">
    <property type="entry name" value="VerF-like"/>
</dbReference>
<dbReference type="PANTHER" id="PTHR40626:SF11">
    <property type="entry name" value="ZINC FINGER PROTEIN YPR022C"/>
    <property type="match status" value="1"/>
</dbReference>
<evidence type="ECO:0000256" key="3">
    <source>
        <dbReference type="ARBA" id="ARBA00022737"/>
    </source>
</evidence>
<sequence length="743" mass="83495">MSQPLALHHIVDTLIKSLVIAHCRAEKPRRLRGSFLKLLSTEVSVSQIKVMPSYQPFQCLVCQSRFTRHENLKRHSTLHSRSQAETSLPCDFCHATFSRPDLRNRHMKRKHPEHEQHRVTKRTQRQPAPRQDRPHSSASPAAISPTGSHGGLPSPGSVHSSPGEETRFDSDAIWRPVMRYPQQFDRDHLTENPNIATPRTEIAKTQITRDLLQHQPATSDSALIDQIVQDATDLERSLLLGTSFLKPANQLDNQQHPMTTLQAEPIDRNLAEYGFNHPILDRLSPNDIPQLQDDWTPTVLQISRGCILFFNSVSHFLPFLHSSTFDPTQAPPHLVLSILCLAYQYGEDPECGDQEGSGKSFSKRCFHKARALLASDEDRPDASTMITTLVQSYLLLQICAMMYLCGDNSACGLKMHSHMISLARTGRMTQPMPIESGTTANLESLWREFIKAESHKRTLFAVHQIDALWYQFLSIPRSISHLEIKHDMPCPEDQWSSSSSAEWAHRQLVARNASPSVTYTDAVRRFLSSDDEIACIPAFDPYGAINIAQFLISSAREISGWSTMTGILSMERFGALRSSLVALSPFICSNNHTAQKAPAIACAATWETAMIELQMWSPSHTGGIVEGSIDAVLNQSTYLGPSQFLCDTDTAKAIQPHVNWFLRYLDETLILDSEAPWVALYAYKAFLIAWQLIQIGIPGAMDAVGVHDGDREGALFWARKVFQRRQKWQLGKLILSCLNELDK</sequence>
<comment type="caution">
    <text evidence="10">The sequence shown here is derived from an EMBL/GenBank/DDBJ whole genome shotgun (WGS) entry which is preliminary data.</text>
</comment>
<dbReference type="Gene3D" id="3.30.160.60">
    <property type="entry name" value="Classic Zinc Finger"/>
    <property type="match status" value="1"/>
</dbReference>
<evidence type="ECO:0000259" key="9">
    <source>
        <dbReference type="PROSITE" id="PS50157"/>
    </source>
</evidence>
<evidence type="ECO:0000256" key="6">
    <source>
        <dbReference type="ARBA" id="ARBA00023242"/>
    </source>
</evidence>
<dbReference type="GO" id="GO:0008270">
    <property type="term" value="F:zinc ion binding"/>
    <property type="evidence" value="ECO:0007669"/>
    <property type="project" value="UniProtKB-KW"/>
</dbReference>
<dbReference type="GO" id="GO:0000785">
    <property type="term" value="C:chromatin"/>
    <property type="evidence" value="ECO:0007669"/>
    <property type="project" value="TreeGrafter"/>
</dbReference>
<dbReference type="GO" id="GO:0006351">
    <property type="term" value="P:DNA-templated transcription"/>
    <property type="evidence" value="ECO:0007669"/>
    <property type="project" value="InterPro"/>
</dbReference>
<name>A0A1V6UP39_9EURO</name>
<feature type="compositionally biased region" description="Low complexity" evidence="8">
    <location>
        <begin position="136"/>
        <end position="145"/>
    </location>
</feature>
<evidence type="ECO:0000313" key="11">
    <source>
        <dbReference type="Proteomes" id="UP000191500"/>
    </source>
</evidence>
<keyword evidence="3" id="KW-0677">Repeat</keyword>
<feature type="compositionally biased region" description="Basic and acidic residues" evidence="8">
    <location>
        <begin position="162"/>
        <end position="172"/>
    </location>
</feature>
<evidence type="ECO:0000313" key="10">
    <source>
        <dbReference type="EMBL" id="OQE40190.1"/>
    </source>
</evidence>
<accession>A0A1V6UP39</accession>
<organism evidence="10 11">
    <name type="scientific">Penicillium coprophilum</name>
    <dbReference type="NCBI Taxonomy" id="36646"/>
    <lineage>
        <taxon>Eukaryota</taxon>
        <taxon>Fungi</taxon>
        <taxon>Dikarya</taxon>
        <taxon>Ascomycota</taxon>
        <taxon>Pezizomycotina</taxon>
        <taxon>Eurotiomycetes</taxon>
        <taxon>Eurotiomycetidae</taxon>
        <taxon>Eurotiales</taxon>
        <taxon>Aspergillaceae</taxon>
        <taxon>Penicillium</taxon>
    </lineage>
</organism>
<feature type="region of interest" description="Disordered" evidence="8">
    <location>
        <begin position="102"/>
        <end position="173"/>
    </location>
</feature>
<keyword evidence="11" id="KW-1185">Reference proteome</keyword>
<dbReference type="STRING" id="36646.A0A1V6UP39"/>
<dbReference type="Proteomes" id="UP000191500">
    <property type="component" value="Unassembled WGS sequence"/>
</dbReference>
<proteinExistence type="predicted"/>
<dbReference type="AlphaFoldDB" id="A0A1V6UP39"/>
<dbReference type="InterPro" id="IPR007219">
    <property type="entry name" value="XnlR_reg_dom"/>
</dbReference>
<dbReference type="GO" id="GO:0000978">
    <property type="term" value="F:RNA polymerase II cis-regulatory region sequence-specific DNA binding"/>
    <property type="evidence" value="ECO:0007669"/>
    <property type="project" value="InterPro"/>
</dbReference>
<dbReference type="GO" id="GO:0000981">
    <property type="term" value="F:DNA-binding transcription factor activity, RNA polymerase II-specific"/>
    <property type="evidence" value="ECO:0007669"/>
    <property type="project" value="InterPro"/>
</dbReference>